<keyword evidence="3" id="KW-1185">Reference proteome</keyword>
<dbReference type="Proteomes" id="UP000290287">
    <property type="component" value="Unassembled WGS sequence"/>
</dbReference>
<gene>
    <name evidence="2" type="ORF">CS022_20755</name>
</gene>
<dbReference type="AlphaFoldDB" id="A0A4Q0YL88"/>
<accession>A0A4Q0YL88</accession>
<keyword evidence="1" id="KW-0812">Transmembrane</keyword>
<evidence type="ECO:0000256" key="1">
    <source>
        <dbReference type="SAM" id="Phobius"/>
    </source>
</evidence>
<comment type="caution">
    <text evidence="2">The sequence shown here is derived from an EMBL/GenBank/DDBJ whole genome shotgun (WGS) entry which is preliminary data.</text>
</comment>
<evidence type="ECO:0000313" key="2">
    <source>
        <dbReference type="EMBL" id="RXJ71520.1"/>
    </source>
</evidence>
<evidence type="ECO:0000313" key="3">
    <source>
        <dbReference type="Proteomes" id="UP000290287"/>
    </source>
</evidence>
<dbReference type="OrthoDB" id="411176at2"/>
<feature type="transmembrane region" description="Helical" evidence="1">
    <location>
        <begin position="289"/>
        <end position="310"/>
    </location>
</feature>
<dbReference type="RefSeq" id="WP_129123836.1">
    <property type="nucleotide sequence ID" value="NZ_PEIB01000036.1"/>
</dbReference>
<name>A0A4Q0YL88_9GAMM</name>
<proteinExistence type="predicted"/>
<keyword evidence="1" id="KW-0472">Membrane</keyword>
<dbReference type="EMBL" id="PEIB01000036">
    <property type="protein sequence ID" value="RXJ71520.1"/>
    <property type="molecule type" value="Genomic_DNA"/>
</dbReference>
<sequence>MTAIEKQGIVNASEQHNDIKTDIVEEFFDFFKARGQITDPELIKDILKNDLYFYDSDLIMSEFSDVFFAPQSLDPMLDKMSQGLYEKHPAVIEFLSTAIDQGLIVRNESMHSIVVRMMHYCFILDKTTEKQFNDYQWSEKLFAYFHPMREKKGIKKGVLRSLISSYRISGRWFVAVKIASMELVSLRYLKRMHKKNFKPGSLLDRLNQKFWIATLNLNIYEATLQDFFTKQLGNSEAGFILTCTNTDRVSDDGQILYHHTQGWASLYQTWNLCFITGDLPHLDLMYPKLLIPIVQMLAVITIFMPALFALQSRLA</sequence>
<keyword evidence="1" id="KW-1133">Transmembrane helix</keyword>
<reference evidence="2 3" key="1">
    <citation type="submission" date="2017-10" db="EMBL/GenBank/DDBJ databases">
        <title>Nyctiphanis sp. nov., isolated from the stomach of the euphausiid Nyctiphanes simplex (Hansen, 1911) in the Gulf of California.</title>
        <authorList>
            <person name="Gomez-Gil B."/>
            <person name="Aguilar-Mendez M."/>
            <person name="Lopez-Cortes A."/>
            <person name="Gomez-Gutierrez J."/>
            <person name="Roque A."/>
            <person name="Lang E."/>
            <person name="Gonzalez-Castillo A."/>
        </authorList>
    </citation>
    <scope>NUCLEOTIDE SEQUENCE [LARGE SCALE GENOMIC DNA]</scope>
    <source>
        <strain evidence="2 3">CAIM 600</strain>
    </source>
</reference>
<organism evidence="2 3">
    <name type="scientific">Veronia nyctiphanis</name>
    <dbReference type="NCBI Taxonomy" id="1278244"/>
    <lineage>
        <taxon>Bacteria</taxon>
        <taxon>Pseudomonadati</taxon>
        <taxon>Pseudomonadota</taxon>
        <taxon>Gammaproteobacteria</taxon>
        <taxon>Vibrionales</taxon>
        <taxon>Vibrionaceae</taxon>
        <taxon>Veronia</taxon>
    </lineage>
</organism>
<protein>
    <submittedName>
        <fullName evidence="2">Uncharacterized protein</fullName>
    </submittedName>
</protein>